<dbReference type="InterPro" id="IPR014993">
    <property type="entry name" value="DUF1841"/>
</dbReference>
<comment type="caution">
    <text evidence="1">The sequence shown here is derived from an EMBL/GenBank/DDBJ whole genome shotgun (WGS) entry which is preliminary data.</text>
</comment>
<dbReference type="Pfam" id="PF08897">
    <property type="entry name" value="DUF1841"/>
    <property type="match status" value="1"/>
</dbReference>
<evidence type="ECO:0000313" key="1">
    <source>
        <dbReference type="EMBL" id="HHJ80988.1"/>
    </source>
</evidence>
<accession>A0A832J8Y9</accession>
<sequence>MFGNDRNKLRQYYIDVWDKAQNRQPLEPLEKIIAAVVSQHPEYHAVLSDKDTAMGKEYLPESGESNPFMHMGMHIAIHEQLSANRPEGIREIYQQITARCGDSHEAEHKMTECLAEMMWQAQRSGTAPDEMIYLRQLKKLI</sequence>
<protein>
    <submittedName>
        <fullName evidence="1">DUF1841 family protein</fullName>
    </submittedName>
</protein>
<proteinExistence type="predicted"/>
<dbReference type="AlphaFoldDB" id="A0A832J8Y9"/>
<organism evidence="1">
    <name type="scientific">Candidatus Tenderia electrophaga</name>
    <dbReference type="NCBI Taxonomy" id="1748243"/>
    <lineage>
        <taxon>Bacteria</taxon>
        <taxon>Pseudomonadati</taxon>
        <taxon>Pseudomonadota</taxon>
        <taxon>Gammaproteobacteria</taxon>
        <taxon>Candidatus Tenderiales</taxon>
        <taxon>Candidatus Tenderiaceae</taxon>
        <taxon>Candidatus Tenderia</taxon>
    </lineage>
</organism>
<dbReference type="Proteomes" id="UP000885832">
    <property type="component" value="Unassembled WGS sequence"/>
</dbReference>
<gene>
    <name evidence="1" type="ORF">ENJ65_05085</name>
</gene>
<reference evidence="1" key="1">
    <citation type="journal article" date="2020" name="mSystems">
        <title>Genome- and Community-Level Interaction Insights into Carbon Utilization and Element Cycling Functions of Hydrothermarchaeota in Hydrothermal Sediment.</title>
        <authorList>
            <person name="Zhou Z."/>
            <person name="Liu Y."/>
            <person name="Xu W."/>
            <person name="Pan J."/>
            <person name="Luo Z.H."/>
            <person name="Li M."/>
        </authorList>
    </citation>
    <scope>NUCLEOTIDE SEQUENCE [LARGE SCALE GENOMIC DNA]</scope>
    <source>
        <strain evidence="1">HyVt-505</strain>
    </source>
</reference>
<dbReference type="EMBL" id="DRNF01000322">
    <property type="protein sequence ID" value="HHJ80988.1"/>
    <property type="molecule type" value="Genomic_DNA"/>
</dbReference>
<name>A0A832J8Y9_9GAMM</name>